<reference evidence="3" key="1">
    <citation type="submission" date="2016-11" db="EMBL/GenBank/DDBJ databases">
        <authorList>
            <person name="Varghese N."/>
            <person name="Submissions S."/>
        </authorList>
    </citation>
    <scope>NUCLEOTIDE SEQUENCE [LARGE SCALE GENOMIC DNA]</scope>
    <source>
        <strain evidence="3">GAS401</strain>
    </source>
</reference>
<feature type="chain" id="PRO_5012590847" description="YARHG domain-containing protein" evidence="1">
    <location>
        <begin position="21"/>
        <end position="114"/>
    </location>
</feature>
<sequence length="114" mass="12341">MKRIALIVVLLIGSVVGAKADHDVYTNVAKHPRGDAVLQADTSACTGLLGAPQNGVPTSREYKSCMLSHGWRFSHTVRERTSRSGFYPDPDNPGMMCKSFKIGDVTGSDCSNVW</sequence>
<dbReference type="RefSeq" id="WP_072820575.1">
    <property type="nucleotide sequence ID" value="NZ_LT670849.1"/>
</dbReference>
<gene>
    <name evidence="2" type="ORF">SAMN05444170_4153</name>
</gene>
<proteinExistence type="predicted"/>
<organism evidence="2 3">
    <name type="scientific">Bradyrhizobium erythrophlei</name>
    <dbReference type="NCBI Taxonomy" id="1437360"/>
    <lineage>
        <taxon>Bacteria</taxon>
        <taxon>Pseudomonadati</taxon>
        <taxon>Pseudomonadota</taxon>
        <taxon>Alphaproteobacteria</taxon>
        <taxon>Hyphomicrobiales</taxon>
        <taxon>Nitrobacteraceae</taxon>
        <taxon>Bradyrhizobium</taxon>
    </lineage>
</organism>
<protein>
    <recommendedName>
        <fullName evidence="4">YARHG domain-containing protein</fullName>
    </recommendedName>
</protein>
<feature type="signal peptide" evidence="1">
    <location>
        <begin position="1"/>
        <end position="20"/>
    </location>
</feature>
<dbReference type="Proteomes" id="UP000184096">
    <property type="component" value="Chromosome I"/>
</dbReference>
<keyword evidence="1" id="KW-0732">Signal</keyword>
<name>A0A1M7UAC6_9BRAD</name>
<keyword evidence="3" id="KW-1185">Reference proteome</keyword>
<evidence type="ECO:0008006" key="4">
    <source>
        <dbReference type="Google" id="ProtNLM"/>
    </source>
</evidence>
<accession>A0A1M7UAC6</accession>
<evidence type="ECO:0000313" key="3">
    <source>
        <dbReference type="Proteomes" id="UP000184096"/>
    </source>
</evidence>
<dbReference type="AlphaFoldDB" id="A0A1M7UAC6"/>
<evidence type="ECO:0000313" key="2">
    <source>
        <dbReference type="EMBL" id="SHN79896.1"/>
    </source>
</evidence>
<dbReference type="OrthoDB" id="8238954at2"/>
<dbReference type="EMBL" id="LT670849">
    <property type="protein sequence ID" value="SHN79896.1"/>
    <property type="molecule type" value="Genomic_DNA"/>
</dbReference>
<evidence type="ECO:0000256" key="1">
    <source>
        <dbReference type="SAM" id="SignalP"/>
    </source>
</evidence>